<name>A0ABQ8IIA4_9ROSI</name>
<feature type="region of interest" description="Disordered" evidence="1">
    <location>
        <begin position="931"/>
        <end position="951"/>
    </location>
</feature>
<feature type="region of interest" description="Disordered" evidence="1">
    <location>
        <begin position="1524"/>
        <end position="1557"/>
    </location>
</feature>
<sequence>MSTTIEIEEYIEGDLVDTTDFFFDRIGDSIPIKSDAQSSEFDLQNPPSLPLAVSERSRLLFVAHSSGHYFLLLFQSPKFTPLLIYVTKDVIDAAKEIKENGKGFCIQELSVVDVPFEKVHILALSTDESTLAVSLLFSGDVHFFSVHLLLDKDTKPFFSCSIDESSYVKDIRWTKKVENSFVVLSNLGKLYSGVVDGPLQVVMENVDAGIFNQLLLFYDNVDMSLYGKLVCWTLADMMLLSTLCAGLQSEGAHGKALIMYVKCLSIRISFNKHGKPRCGMYSALVFRKDIEWSVKGKFVAVAKKNILSILSSKFKERLSISLSFKSLVGESDANCSVKVDSIRWVRRDCIVLGCFQLTEDDTEENYFVQVIKSKDGKITDFLLICAGKTQGKAGGLVLASSKPVVLFFCDLFGGLVDDIVPYGTGPYLFLSYLKQCELAFTANRKNTDQHVVLLGWSLSDEKNDVAVVDIDRDKWLPRIELQDNGNDNLIMGLCIDKVSLYGKVKVQLGVEEPKELSPYCILMCLTLEGKLNMFHVARHKLEFKCSVSGETDLPEVLSTLSDEEEDASTVVPVECELSEHSPGFEEPKLQPVAFSVPSQDVNLKELDTSGGSKISTKNNLKHFDKNEISTSILVDQISHKDTMFGNREMEDTDGQQIKLPAPQNTSVGQSSFKASLLDTPSFAVRDSMKAETQDIMKPVECELSEHSPGFEEPKLQPVASVPSQDVNLKELDTFGGSEISTKNNLKHLDKNEISTSILVDQISHKDPIFGNREMEDTDGQQIKLPAPQNTSVGQSSFKASLPDTRSFAVRDSMKAETQGIMKFGSGTAAFVAQPRTDTLNQSNQKDIQKSFELGKESMGKFGSTGLQTGSSQSWSIGKVMVSNDSDVRSPFLPSSLTQRKTSGNSGVTEVFANVSGGPVGKSFTLNDATGTSTSVSFSGTPAQGDRQRAPTEAVKFESLPSIRSTQFSSQLNFASGKSDSQKHHPSKDDYRTPNLSGMRNSEPNLSKQSGNIKEMAKELDMLLESIEETGGFRDACTVLQKNKVEALEQGLGTLSEKCRIWKSLMDERFGEIQNLLDKTVQVLARKIYMEGAVKQASDSRYWDLWNRQKLSPELELKHRHILKLNQDLTNQLIELERHFNTIEINKFGENDGVCAGRRAPQSKFGSSRQIQSLHSLHTTMTSQLAAAEQLSECLSKQMAVLSIESPVKKQNVKKELFETIGIPYDASFSSPVVTKVGDLSSIKKLSLSSDSAAAKHQSRRHQSSGTKSNDPETARRRRDSLDRSWTSFEPPKTTVKRMLLQEPQGKSSLRVKQHIGPQMLHGAAIVRPKERTTPPTSLYPSGNKGIQDSSVKQASENQSTLFRWANDPAGPSQSTGIQDSSVKQASENQSTLFRWANDPAGPSQSTGIQDSSVKQASENQSTLFRWANDPAGPSQSTGFKSFTVQSNIDSGLSLLPASQLQSMGGQNHTRETCSVSADKSSSGVSYFEKSNPMLINETKSILQSETNINQKPSFSSMLPAFTPSLSKKPSEMPNSSSKGTSLTNSMIGSESHGPTTVKTSTIVSGKISDPQFSSTAAVPVTSTLPGRVSHFDVASKSQPGEKASAFPVLSTSISAPSSAKINSSPVFPASLSTLSSTTSSSSMPFGGLLISSKATLDAQQRVHSISTSVASALPVVSSSSSSASSSTTFSSSSIFSNQAPKTPVSLSTPSPPVSLTSESPKTELQLPTDKLSSKTEVNASTQAPLKLETSVSSAAAIEVPTELASGSQPSFPNMASAVSNVAVNAQPEHSSTGIALFSAPLGPLPTSASTTGGKNETLDITVTQEDEMEEEAPETSHTTELSLGSLGSFGISSTPNPSASKASPFGASFGNVATSPASSPFTMTVPSGELFRPASFSFQSPQSSQPSQPTTFSPFSGGFGTGTTAQATTQTGFGQPAQIGQGQQALGSVLGTFGQSRQIGSGLPGAGFGSPGGFGATSSTGGFSSAAAGGGFAGVASTSGGFGGLASAGGAFAGLASGGGFVGTPTGGGFAAAAPGAGGFGGVASGGGFGGMASAGGGFAGAASAGGPFAGAGGGFGAFSGQGSAFGGTPGATGKPPELFTQMRK</sequence>
<feature type="compositionally biased region" description="Basic and acidic residues" evidence="1">
    <location>
        <begin position="1269"/>
        <end position="1282"/>
    </location>
</feature>
<feature type="compositionally biased region" description="Low complexity" evidence="1">
    <location>
        <begin position="1835"/>
        <end position="1854"/>
    </location>
</feature>
<feature type="region of interest" description="Disordered" evidence="1">
    <location>
        <begin position="1249"/>
        <end position="1415"/>
    </location>
</feature>
<gene>
    <name evidence="2" type="ORF">JRO89_XS01G0036700</name>
</gene>
<dbReference type="PANTHER" id="PTHR34418:SF3">
    <property type="entry name" value="NUCLEAR PORE COMPLEX PROTEIN NUP214"/>
    <property type="match status" value="1"/>
</dbReference>
<feature type="compositionally biased region" description="Polar residues" evidence="1">
    <location>
        <begin position="1333"/>
        <end position="1361"/>
    </location>
</feature>
<proteinExistence type="predicted"/>
<feature type="compositionally biased region" description="Low complexity" evidence="1">
    <location>
        <begin position="931"/>
        <end position="940"/>
    </location>
</feature>
<feature type="compositionally biased region" description="Polar residues" evidence="1">
    <location>
        <begin position="1402"/>
        <end position="1415"/>
    </location>
</feature>
<feature type="compositionally biased region" description="Basic and acidic residues" evidence="1">
    <location>
        <begin position="979"/>
        <end position="991"/>
    </location>
</feature>
<evidence type="ECO:0000313" key="2">
    <source>
        <dbReference type="EMBL" id="KAH7576326.1"/>
    </source>
</evidence>
<feature type="compositionally biased region" description="Polar residues" evidence="1">
    <location>
        <begin position="993"/>
        <end position="1007"/>
    </location>
</feature>
<feature type="region of interest" description="Disordered" evidence="1">
    <location>
        <begin position="1826"/>
        <end position="1861"/>
    </location>
</feature>
<accession>A0ABQ8IIA4</accession>
<dbReference type="Proteomes" id="UP000827721">
    <property type="component" value="Unassembled WGS sequence"/>
</dbReference>
<feature type="compositionally biased region" description="Polar residues" evidence="1">
    <location>
        <begin position="1371"/>
        <end position="1392"/>
    </location>
</feature>
<organism evidence="2 3">
    <name type="scientific">Xanthoceras sorbifolium</name>
    <dbReference type="NCBI Taxonomy" id="99658"/>
    <lineage>
        <taxon>Eukaryota</taxon>
        <taxon>Viridiplantae</taxon>
        <taxon>Streptophyta</taxon>
        <taxon>Embryophyta</taxon>
        <taxon>Tracheophyta</taxon>
        <taxon>Spermatophyta</taxon>
        <taxon>Magnoliopsida</taxon>
        <taxon>eudicotyledons</taxon>
        <taxon>Gunneridae</taxon>
        <taxon>Pentapetalae</taxon>
        <taxon>rosids</taxon>
        <taxon>malvids</taxon>
        <taxon>Sapindales</taxon>
        <taxon>Sapindaceae</taxon>
        <taxon>Xanthoceroideae</taxon>
        <taxon>Xanthoceras</taxon>
    </lineage>
</organism>
<evidence type="ECO:0008006" key="4">
    <source>
        <dbReference type="Google" id="ProtNLM"/>
    </source>
</evidence>
<evidence type="ECO:0000313" key="3">
    <source>
        <dbReference type="Proteomes" id="UP000827721"/>
    </source>
</evidence>
<feature type="region of interest" description="Disordered" evidence="1">
    <location>
        <begin position="1680"/>
        <end position="1741"/>
    </location>
</feature>
<comment type="caution">
    <text evidence="2">The sequence shown here is derived from an EMBL/GenBank/DDBJ whole genome shotgun (WGS) entry which is preliminary data.</text>
</comment>
<feature type="compositionally biased region" description="Low complexity" evidence="1">
    <location>
        <begin position="1895"/>
        <end position="1929"/>
    </location>
</feature>
<keyword evidence="3" id="KW-1185">Reference proteome</keyword>
<feature type="compositionally biased region" description="Low complexity" evidence="1">
    <location>
        <begin position="1680"/>
        <end position="1693"/>
    </location>
</feature>
<feature type="region of interest" description="Disordered" evidence="1">
    <location>
        <begin position="970"/>
        <end position="1007"/>
    </location>
</feature>
<protein>
    <recommendedName>
        <fullName evidence="4">Nuclear pore complex protein NUP214</fullName>
    </recommendedName>
</protein>
<feature type="region of interest" description="Disordered" evidence="1">
    <location>
        <begin position="1893"/>
        <end position="1929"/>
    </location>
</feature>
<dbReference type="PANTHER" id="PTHR34418">
    <property type="entry name" value="NUCLEAR PORE COMPLEX PROTEIN NUP214 ISOFORM X1"/>
    <property type="match status" value="1"/>
</dbReference>
<dbReference type="EMBL" id="JAFEMO010000001">
    <property type="protein sequence ID" value="KAH7576326.1"/>
    <property type="molecule type" value="Genomic_DNA"/>
</dbReference>
<dbReference type="InterPro" id="IPR044694">
    <property type="entry name" value="NUP214"/>
</dbReference>
<reference evidence="2 3" key="1">
    <citation type="submission" date="2021-02" db="EMBL/GenBank/DDBJ databases">
        <title>Plant Genome Project.</title>
        <authorList>
            <person name="Zhang R.-G."/>
        </authorList>
    </citation>
    <scope>NUCLEOTIDE SEQUENCE [LARGE SCALE GENOMIC DNA]</scope>
    <source>
        <tissue evidence="2">Leaves</tissue>
    </source>
</reference>
<feature type="compositionally biased region" description="Low complexity" evidence="1">
    <location>
        <begin position="1700"/>
        <end position="1719"/>
    </location>
</feature>
<evidence type="ECO:0000256" key="1">
    <source>
        <dbReference type="SAM" id="MobiDB-lite"/>
    </source>
</evidence>